<dbReference type="SUPFAM" id="SSF52467">
    <property type="entry name" value="DHS-like NAD/FAD-binding domain"/>
    <property type="match status" value="1"/>
</dbReference>
<dbReference type="EMBL" id="JAUONL010000004">
    <property type="protein sequence ID" value="MDO6357531.1"/>
    <property type="molecule type" value="Genomic_DNA"/>
</dbReference>
<dbReference type="SUPFAM" id="SSF52200">
    <property type="entry name" value="Toll/Interleukin receptor TIR domain"/>
    <property type="match status" value="1"/>
</dbReference>
<comment type="caution">
    <text evidence="1">The sequence shown here is derived from an EMBL/GenBank/DDBJ whole genome shotgun (WGS) entry which is preliminary data.</text>
</comment>
<dbReference type="Proteomes" id="UP001170023">
    <property type="component" value="Unassembled WGS sequence"/>
</dbReference>
<organism evidence="1 2">
    <name type="scientific">Bacteroides caccae</name>
    <dbReference type="NCBI Taxonomy" id="47678"/>
    <lineage>
        <taxon>Bacteria</taxon>
        <taxon>Pseudomonadati</taxon>
        <taxon>Bacteroidota</taxon>
        <taxon>Bacteroidia</taxon>
        <taxon>Bacteroidales</taxon>
        <taxon>Bacteroidaceae</taxon>
        <taxon>Bacteroides</taxon>
    </lineage>
</organism>
<dbReference type="Gene3D" id="3.40.50.1220">
    <property type="entry name" value="TPP-binding domain"/>
    <property type="match status" value="1"/>
</dbReference>
<gene>
    <name evidence="1" type="ORF">Q4469_07490</name>
</gene>
<sequence length="448" mass="52644">MTPNIYIEYHQDDQTFVTTLIDILNKNSIQTEQNYFRKYPDYKKHAEDILQEYDSIIWILSKNTLDYELLLWYSSAISEIELSEENRKLMIPIFIDIDIPIPNFLSDNARFLIMRDSPRKKYEDLIHTLQLNAGQRFFNSSFRGKCRSEAIKQLHQAYENKNLTLFCGAGISAGSGIPSWNHLLIRCFLKSSNLTSSYTNVLYDMLSKDLYLNQAILARMIKTSNEKNFCKLIQQALYEDIETDETTTINAIMDLCEPSENGGIKSIVTYNFDDLLECNFEKRNIKYQNRINQPPIAKDHLAIDHVHGFLPRILDEKMCYHVVFSEDEYHEQYSNTYANETLIQLTSLNESTCLYVGISFTDPNMRRLADVSIKHLHRKTEPRHYLIKQKPQSNPDWKHDFLSQKKVLEQIMFLEEMDAESFGFRIIWIDKFSEISQIFNDIKNGNFK</sequence>
<protein>
    <submittedName>
        <fullName evidence="1">SIR2 family protein</fullName>
    </submittedName>
</protein>
<dbReference type="InterPro" id="IPR029035">
    <property type="entry name" value="DHS-like_NAD/FAD-binding_dom"/>
</dbReference>
<evidence type="ECO:0000313" key="1">
    <source>
        <dbReference type="EMBL" id="MDO6357531.1"/>
    </source>
</evidence>
<reference evidence="1" key="1">
    <citation type="submission" date="2023-07" db="EMBL/GenBank/DDBJ databases">
        <title>Whole Genome Sequencing of Colonoscopy isolates.</title>
        <authorList>
            <person name="Surve S.V."/>
            <person name="Valls R.A."/>
            <person name="Barrak K.E."/>
            <person name="Gardner T.B."/>
            <person name="O'Toole G.A."/>
        </authorList>
    </citation>
    <scope>NUCLEOTIDE SEQUENCE</scope>
    <source>
        <strain evidence="1">GP0119</strain>
    </source>
</reference>
<name>A0AAW7WNA8_9BACE</name>
<proteinExistence type="predicted"/>
<accession>A0AAW7WNA8</accession>
<evidence type="ECO:0000313" key="2">
    <source>
        <dbReference type="Proteomes" id="UP001170023"/>
    </source>
</evidence>
<dbReference type="Pfam" id="PF13289">
    <property type="entry name" value="SIR2_2"/>
    <property type="match status" value="1"/>
</dbReference>
<dbReference type="InterPro" id="IPR035897">
    <property type="entry name" value="Toll_tir_struct_dom_sf"/>
</dbReference>
<dbReference type="RefSeq" id="WP_303447253.1">
    <property type="nucleotide sequence ID" value="NZ_JAUONJ010000006.1"/>
</dbReference>
<dbReference type="AlphaFoldDB" id="A0AAW7WNA8"/>